<dbReference type="GO" id="GO:0005634">
    <property type="term" value="C:nucleus"/>
    <property type="evidence" value="ECO:0007669"/>
    <property type="project" value="UniProtKB-SubCell"/>
</dbReference>
<evidence type="ECO:0000256" key="10">
    <source>
        <dbReference type="SAM" id="MobiDB-lite"/>
    </source>
</evidence>
<dbReference type="Gene3D" id="2.40.10.230">
    <property type="entry name" value="Probable tRNA pseudouridine synthase domain"/>
    <property type="match status" value="1"/>
</dbReference>
<dbReference type="InterPro" id="IPR007504">
    <property type="entry name" value="H/ACA_rnp_Gar1/Naf1"/>
</dbReference>
<evidence type="ECO:0000256" key="4">
    <source>
        <dbReference type="ARBA" id="ARBA00022517"/>
    </source>
</evidence>
<accession>A0A517L859</accession>
<proteinExistence type="inferred from homology"/>
<dbReference type="PANTHER" id="PTHR31633">
    <property type="entry name" value="H/ACA RIBONUCLEOPROTEIN COMPLEX NON-CORE SUBUNIT NAF1"/>
    <property type="match status" value="1"/>
</dbReference>
<feature type="region of interest" description="Disordered" evidence="10">
    <location>
        <begin position="1"/>
        <end position="55"/>
    </location>
</feature>
<feature type="compositionally biased region" description="Acidic residues" evidence="10">
    <location>
        <begin position="360"/>
        <end position="374"/>
    </location>
</feature>
<sequence length="690" mass="75352">MASPKVDSAPVPEDDFDDDDFYSSPAKKDAAPQDSSSITLESPAPTSATLTPTVPGLDMKSFSSLEATLASENSSIGVDAGQMHIVTDTAISEGKASVHDEEERAVPDAINLEQKEIPLNFEAAQIDPDVAIDAPIVKAGLDPEFLQAAEENKDKKDAEWRFDSSDAESSDSSESDSSDDSSSEDDSSDDNSDDSEDNSDGNDVLLTPAEQARILMEGIEEGPSTAAPLRTHNEQPDEFQPKPTLDITPEMKITELGDVQSVIDHYILVTAKTSGEYMVLEHGSVLCLQDRTVLGVVHETIGQVQSPIYMIGYNTIQEAKETGVTKGTKVFYVDDHSTYVFTEKIRAHKGTDASNIFDEPLPEEEMEFSDDEQEQAFRRKRKADKKAQSQSQWEAQNGIIPSNSSRSQRSTGIAANSSQQTAYPSTIRYDDDDADDDQGMYRPLTRPDNLHEMMAYGAPEEGLPRSITNGRGRGRGDRQWVDRGRGARGRTGRGRGNVAGGYSQRPDHARRGRGDHRGQDQRSPLPARPEQSAPPQPSPYSFVPPLVNGVPPPPPIGMPFSFGQQGMPTFTMPPPVPGGVNQNSFQNGNNPAQLPPMPPNFAQAFATFQQQFNQLSQQFSQAPLPPHFQSPPQWSQPPMPSLVAPHAWSSMQMQQPVQQQAQQQGSQQAGPSNAQLEELLRMINANKPKE</sequence>
<dbReference type="AlphaFoldDB" id="A0A517L859"/>
<keyword evidence="12" id="KW-1185">Reference proteome</keyword>
<protein>
    <recommendedName>
        <fullName evidence="3">H/ACA ribonucleoprotein complex non-core subunit NAF1</fullName>
    </recommendedName>
    <alternativeName>
        <fullName evidence="9">Nuclear assembly factor 1</fullName>
    </alternativeName>
</protein>
<dbReference type="OrthoDB" id="21550at2759"/>
<dbReference type="GO" id="GO:0006364">
    <property type="term" value="P:rRNA processing"/>
    <property type="evidence" value="ECO:0007669"/>
    <property type="project" value="UniProtKB-KW"/>
</dbReference>
<evidence type="ECO:0000256" key="5">
    <source>
        <dbReference type="ARBA" id="ARBA00022552"/>
    </source>
</evidence>
<feature type="compositionally biased region" description="Low complexity" evidence="10">
    <location>
        <begin position="42"/>
        <end position="55"/>
    </location>
</feature>
<evidence type="ECO:0000256" key="8">
    <source>
        <dbReference type="ARBA" id="ARBA00023242"/>
    </source>
</evidence>
<dbReference type="GO" id="GO:0000493">
    <property type="term" value="P:box H/ACA snoRNP assembly"/>
    <property type="evidence" value="ECO:0007669"/>
    <property type="project" value="InterPro"/>
</dbReference>
<comment type="subcellular location">
    <subcellularLocation>
        <location evidence="1">Nucleus</location>
    </subcellularLocation>
</comment>
<dbReference type="InterPro" id="IPR009000">
    <property type="entry name" value="Transl_B-barrel_sf"/>
</dbReference>
<keyword evidence="6" id="KW-0597">Phosphoprotein</keyword>
<feature type="compositionally biased region" description="Acidic residues" evidence="10">
    <location>
        <begin position="12"/>
        <end position="21"/>
    </location>
</feature>
<evidence type="ECO:0000313" key="12">
    <source>
        <dbReference type="Proteomes" id="UP000316270"/>
    </source>
</evidence>
<feature type="region of interest" description="Disordered" evidence="10">
    <location>
        <begin position="353"/>
        <end position="548"/>
    </location>
</feature>
<evidence type="ECO:0000256" key="7">
    <source>
        <dbReference type="ARBA" id="ARBA00022884"/>
    </source>
</evidence>
<dbReference type="InterPro" id="IPR040309">
    <property type="entry name" value="Naf1"/>
</dbReference>
<keyword evidence="7" id="KW-0694">RNA-binding</keyword>
<evidence type="ECO:0000256" key="2">
    <source>
        <dbReference type="ARBA" id="ARBA00009801"/>
    </source>
</evidence>
<reference evidence="11 12" key="1">
    <citation type="submission" date="2019-07" db="EMBL/GenBank/DDBJ databases">
        <title>Finished genome of Venturia effusa.</title>
        <authorList>
            <person name="Young C.A."/>
            <person name="Cox M.P."/>
            <person name="Ganley A.R.D."/>
            <person name="David W.J."/>
        </authorList>
    </citation>
    <scope>NUCLEOTIDE SEQUENCE [LARGE SCALE GENOMIC DNA]</scope>
    <source>
        <strain evidence="12">albino</strain>
    </source>
</reference>
<dbReference type="GO" id="GO:0003723">
    <property type="term" value="F:RNA binding"/>
    <property type="evidence" value="ECO:0007669"/>
    <property type="project" value="UniProtKB-KW"/>
</dbReference>
<name>A0A517L859_9PEZI</name>
<keyword evidence="8" id="KW-0539">Nucleus</keyword>
<comment type="similarity">
    <text evidence="2">Belongs to the NAF1 family.</text>
</comment>
<feature type="compositionally biased region" description="Basic and acidic residues" evidence="10">
    <location>
        <begin position="474"/>
        <end position="485"/>
    </location>
</feature>
<dbReference type="InterPro" id="IPR038664">
    <property type="entry name" value="Gar1/Naf1_Cbf5-bd_sf"/>
</dbReference>
<evidence type="ECO:0000256" key="6">
    <source>
        <dbReference type="ARBA" id="ARBA00022553"/>
    </source>
</evidence>
<gene>
    <name evidence="11" type="ORF">FKW77_009592</name>
</gene>
<feature type="compositionally biased region" description="Polar residues" evidence="10">
    <location>
        <begin position="393"/>
        <end position="424"/>
    </location>
</feature>
<evidence type="ECO:0000256" key="1">
    <source>
        <dbReference type="ARBA" id="ARBA00004123"/>
    </source>
</evidence>
<evidence type="ECO:0000256" key="9">
    <source>
        <dbReference type="ARBA" id="ARBA00076743"/>
    </source>
</evidence>
<organism evidence="11 12">
    <name type="scientific">Venturia effusa</name>
    <dbReference type="NCBI Taxonomy" id="50376"/>
    <lineage>
        <taxon>Eukaryota</taxon>
        <taxon>Fungi</taxon>
        <taxon>Dikarya</taxon>
        <taxon>Ascomycota</taxon>
        <taxon>Pezizomycotina</taxon>
        <taxon>Dothideomycetes</taxon>
        <taxon>Pleosporomycetidae</taxon>
        <taxon>Venturiales</taxon>
        <taxon>Venturiaceae</taxon>
        <taxon>Venturia</taxon>
    </lineage>
</organism>
<dbReference type="EMBL" id="CP042190">
    <property type="protein sequence ID" value="QDS71810.1"/>
    <property type="molecule type" value="Genomic_DNA"/>
</dbReference>
<feature type="compositionally biased region" description="Low complexity" evidence="10">
    <location>
        <begin position="539"/>
        <end position="548"/>
    </location>
</feature>
<dbReference type="SUPFAM" id="SSF50447">
    <property type="entry name" value="Translation proteins"/>
    <property type="match status" value="1"/>
</dbReference>
<dbReference type="Proteomes" id="UP000316270">
    <property type="component" value="Chromosome 6"/>
</dbReference>
<dbReference type="PANTHER" id="PTHR31633:SF1">
    <property type="entry name" value="H_ACA RIBONUCLEOPROTEIN COMPLEX NON-CORE SUBUNIT NAF1"/>
    <property type="match status" value="1"/>
</dbReference>
<feature type="region of interest" description="Disordered" evidence="10">
    <location>
        <begin position="224"/>
        <end position="244"/>
    </location>
</feature>
<dbReference type="GO" id="GO:0005732">
    <property type="term" value="C:sno(s)RNA-containing ribonucleoprotein complex"/>
    <property type="evidence" value="ECO:0007669"/>
    <property type="project" value="InterPro"/>
</dbReference>
<keyword evidence="5" id="KW-0698">rRNA processing</keyword>
<evidence type="ECO:0000256" key="3">
    <source>
        <dbReference type="ARBA" id="ARBA00021438"/>
    </source>
</evidence>
<feature type="compositionally biased region" description="Basic and acidic residues" evidence="10">
    <location>
        <begin position="150"/>
        <end position="164"/>
    </location>
</feature>
<dbReference type="FunFam" id="2.40.10.230:FF:000002">
    <property type="entry name" value="H/ACA ribonucleoprotein complex non-core subunit NAF1"/>
    <property type="match status" value="1"/>
</dbReference>
<evidence type="ECO:0000313" key="11">
    <source>
        <dbReference type="EMBL" id="QDS71810.1"/>
    </source>
</evidence>
<dbReference type="STRING" id="50376.A0A517L859"/>
<feature type="compositionally biased region" description="Acidic residues" evidence="10">
    <location>
        <begin position="165"/>
        <end position="200"/>
    </location>
</feature>
<dbReference type="Pfam" id="PF04410">
    <property type="entry name" value="Gar1"/>
    <property type="match status" value="1"/>
</dbReference>
<dbReference type="GO" id="GO:0001522">
    <property type="term" value="P:pseudouridine synthesis"/>
    <property type="evidence" value="ECO:0007669"/>
    <property type="project" value="InterPro"/>
</dbReference>
<feature type="region of interest" description="Disordered" evidence="10">
    <location>
        <begin position="148"/>
        <end position="205"/>
    </location>
</feature>
<feature type="compositionally biased region" description="Low complexity" evidence="10">
    <location>
        <begin position="649"/>
        <end position="672"/>
    </location>
</feature>
<feature type="compositionally biased region" description="Pro residues" evidence="10">
    <location>
        <begin position="623"/>
        <end position="640"/>
    </location>
</feature>
<keyword evidence="4" id="KW-0690">Ribosome biogenesis</keyword>
<feature type="region of interest" description="Disordered" evidence="10">
    <location>
        <begin position="621"/>
        <end position="690"/>
    </location>
</feature>